<organism evidence="1 2">
    <name type="scientific">Solanum verrucosum</name>
    <dbReference type="NCBI Taxonomy" id="315347"/>
    <lineage>
        <taxon>Eukaryota</taxon>
        <taxon>Viridiplantae</taxon>
        <taxon>Streptophyta</taxon>
        <taxon>Embryophyta</taxon>
        <taxon>Tracheophyta</taxon>
        <taxon>Spermatophyta</taxon>
        <taxon>Magnoliopsida</taxon>
        <taxon>eudicotyledons</taxon>
        <taxon>Gunneridae</taxon>
        <taxon>Pentapetalae</taxon>
        <taxon>asterids</taxon>
        <taxon>lamiids</taxon>
        <taxon>Solanales</taxon>
        <taxon>Solanaceae</taxon>
        <taxon>Solanoideae</taxon>
        <taxon>Solaneae</taxon>
        <taxon>Solanum</taxon>
    </lineage>
</organism>
<proteinExistence type="predicted"/>
<accession>A0AAF0V5N5</accession>
<gene>
    <name evidence="1" type="ORF">MTR67_052390</name>
</gene>
<dbReference type="Proteomes" id="UP001234989">
    <property type="component" value="Chromosome 12"/>
</dbReference>
<dbReference type="EMBL" id="CP133623">
    <property type="protein sequence ID" value="WMV59005.1"/>
    <property type="molecule type" value="Genomic_DNA"/>
</dbReference>
<keyword evidence="2" id="KW-1185">Reference proteome</keyword>
<evidence type="ECO:0000313" key="1">
    <source>
        <dbReference type="EMBL" id="WMV59005.1"/>
    </source>
</evidence>
<sequence length="59" mass="6588">MSHVVRVSYVSQDEGSFGDQKWFSSAGHVEGVDSGRDTITQEECCDKTYDILGELTKKM</sequence>
<dbReference type="AlphaFoldDB" id="A0AAF0V5N5"/>
<reference evidence="1" key="1">
    <citation type="submission" date="2023-08" db="EMBL/GenBank/DDBJ databases">
        <title>A de novo genome assembly of Solanum verrucosum Schlechtendal, a Mexican diploid species geographically isolated from the other diploid A-genome species in potato relatives.</title>
        <authorList>
            <person name="Hosaka K."/>
        </authorList>
    </citation>
    <scope>NUCLEOTIDE SEQUENCE</scope>
    <source>
        <tissue evidence="1">Young leaves</tissue>
    </source>
</reference>
<name>A0AAF0V5N5_SOLVR</name>
<evidence type="ECO:0000313" key="2">
    <source>
        <dbReference type="Proteomes" id="UP001234989"/>
    </source>
</evidence>
<protein>
    <submittedName>
        <fullName evidence="1">Uncharacterized protein</fullName>
    </submittedName>
</protein>